<dbReference type="EMBL" id="BGZK01001749">
    <property type="protein sequence ID" value="GBP85625.1"/>
    <property type="molecule type" value="Genomic_DNA"/>
</dbReference>
<name>A0A4C1ZGF8_EUMVA</name>
<proteinExistence type="predicted"/>
<sequence>MFYCPIMPQPAIRHAEEERWRDERIDAAQKRRSQRTAKTNNEVIIHNELTQRVTCQAVRGQKLRRRRLEQGVFVGRGGRKNGHQNLVRSSLFLQPNIVLQLTQLGLSCGGREVWSAAGRAVVEGAHKSCDFTRRPRPARVGGPAARYKCNYIAVQTVECCLDLNRGA</sequence>
<accession>A0A4C1ZGF8</accession>
<reference evidence="1 2" key="1">
    <citation type="journal article" date="2019" name="Commun. Biol.">
        <title>The bagworm genome reveals a unique fibroin gene that provides high tensile strength.</title>
        <authorList>
            <person name="Kono N."/>
            <person name="Nakamura H."/>
            <person name="Ohtoshi R."/>
            <person name="Tomita M."/>
            <person name="Numata K."/>
            <person name="Arakawa K."/>
        </authorList>
    </citation>
    <scope>NUCLEOTIDE SEQUENCE [LARGE SCALE GENOMIC DNA]</scope>
</reference>
<organism evidence="1 2">
    <name type="scientific">Eumeta variegata</name>
    <name type="common">Bagworm moth</name>
    <name type="synonym">Eumeta japonica</name>
    <dbReference type="NCBI Taxonomy" id="151549"/>
    <lineage>
        <taxon>Eukaryota</taxon>
        <taxon>Metazoa</taxon>
        <taxon>Ecdysozoa</taxon>
        <taxon>Arthropoda</taxon>
        <taxon>Hexapoda</taxon>
        <taxon>Insecta</taxon>
        <taxon>Pterygota</taxon>
        <taxon>Neoptera</taxon>
        <taxon>Endopterygota</taxon>
        <taxon>Lepidoptera</taxon>
        <taxon>Glossata</taxon>
        <taxon>Ditrysia</taxon>
        <taxon>Tineoidea</taxon>
        <taxon>Psychidae</taxon>
        <taxon>Oiketicinae</taxon>
        <taxon>Eumeta</taxon>
    </lineage>
</organism>
<evidence type="ECO:0000313" key="2">
    <source>
        <dbReference type="Proteomes" id="UP000299102"/>
    </source>
</evidence>
<comment type="caution">
    <text evidence="1">The sequence shown here is derived from an EMBL/GenBank/DDBJ whole genome shotgun (WGS) entry which is preliminary data.</text>
</comment>
<keyword evidence="2" id="KW-1185">Reference proteome</keyword>
<protein>
    <submittedName>
        <fullName evidence="1">Uncharacterized protein</fullName>
    </submittedName>
</protein>
<evidence type="ECO:0000313" key="1">
    <source>
        <dbReference type="EMBL" id="GBP85625.1"/>
    </source>
</evidence>
<gene>
    <name evidence="1" type="ORF">EVAR_62612_1</name>
</gene>
<dbReference type="AlphaFoldDB" id="A0A4C1ZGF8"/>
<dbReference type="Proteomes" id="UP000299102">
    <property type="component" value="Unassembled WGS sequence"/>
</dbReference>